<accession>A0AAI9YE24</accession>
<protein>
    <submittedName>
        <fullName evidence="3">Uncharacterized protein</fullName>
    </submittedName>
</protein>
<evidence type="ECO:0000256" key="2">
    <source>
        <dbReference type="SAM" id="Phobius"/>
    </source>
</evidence>
<feature type="transmembrane region" description="Helical" evidence="2">
    <location>
        <begin position="6"/>
        <end position="27"/>
    </location>
</feature>
<name>A0AAI9YE24_9PEZI</name>
<keyword evidence="2" id="KW-0812">Transmembrane</keyword>
<sequence>MMDSGVSLIHFGVLLMIVTMVVQDVRIASIWTKRDRITTVGVGGWECARSVRAATRDKQREKCIKRWRKIRATKQNSQREMKPKDRGIRADATDGIDGRG</sequence>
<feature type="compositionally biased region" description="Basic and acidic residues" evidence="1">
    <location>
        <begin position="77"/>
        <end position="100"/>
    </location>
</feature>
<keyword evidence="2" id="KW-1133">Transmembrane helix</keyword>
<evidence type="ECO:0000313" key="4">
    <source>
        <dbReference type="Proteomes" id="UP001239213"/>
    </source>
</evidence>
<comment type="caution">
    <text evidence="3">The sequence shown here is derived from an EMBL/GenBank/DDBJ whole genome shotgun (WGS) entry which is preliminary data.</text>
</comment>
<evidence type="ECO:0000313" key="3">
    <source>
        <dbReference type="EMBL" id="KAK1499550.1"/>
    </source>
</evidence>
<gene>
    <name evidence="3" type="ORF">CCUS01_00275</name>
</gene>
<evidence type="ECO:0000256" key="1">
    <source>
        <dbReference type="SAM" id="MobiDB-lite"/>
    </source>
</evidence>
<feature type="region of interest" description="Disordered" evidence="1">
    <location>
        <begin position="70"/>
        <end position="100"/>
    </location>
</feature>
<keyword evidence="2" id="KW-0472">Membrane</keyword>
<dbReference type="AlphaFoldDB" id="A0AAI9YE24"/>
<reference evidence="3" key="1">
    <citation type="submission" date="2016-11" db="EMBL/GenBank/DDBJ databases">
        <title>The genome sequence of Colletotrichum cuscutae.</title>
        <authorList>
            <person name="Baroncelli R."/>
        </authorList>
    </citation>
    <scope>NUCLEOTIDE SEQUENCE</scope>
    <source>
        <strain evidence="3">IMI 304802</strain>
    </source>
</reference>
<organism evidence="3 4">
    <name type="scientific">Colletotrichum cuscutae</name>
    <dbReference type="NCBI Taxonomy" id="1209917"/>
    <lineage>
        <taxon>Eukaryota</taxon>
        <taxon>Fungi</taxon>
        <taxon>Dikarya</taxon>
        <taxon>Ascomycota</taxon>
        <taxon>Pezizomycotina</taxon>
        <taxon>Sordariomycetes</taxon>
        <taxon>Hypocreomycetidae</taxon>
        <taxon>Glomerellales</taxon>
        <taxon>Glomerellaceae</taxon>
        <taxon>Colletotrichum</taxon>
        <taxon>Colletotrichum acutatum species complex</taxon>
    </lineage>
</organism>
<dbReference type="EMBL" id="MPDP01000001">
    <property type="protein sequence ID" value="KAK1499550.1"/>
    <property type="molecule type" value="Genomic_DNA"/>
</dbReference>
<proteinExistence type="predicted"/>
<dbReference type="Proteomes" id="UP001239213">
    <property type="component" value="Unassembled WGS sequence"/>
</dbReference>
<keyword evidence="4" id="KW-1185">Reference proteome</keyword>